<name>A0A0H5BLT8_9EUKA</name>
<sequence length="197" mass="23129">MILITNKITSVFYKVSIFLKNNNYNNISMIIQKNCLDSFFTYIIVKNYFESLRINVNIIFMNQFFNIYLSNKISFNGLTIKNKINIAVISEQIVNLFSALKSLDNSNCLTLILSNKIVKLAKVNVNCIFIPIRHEYQIQEDVFNIFHYISLFLVFMLSNTFSRGHWSDNWLSICVVTSMLVEIYIEYNIFIKILILI</sequence>
<evidence type="ECO:0000313" key="2">
    <source>
        <dbReference type="EMBL" id="BAS01907.1"/>
    </source>
</evidence>
<dbReference type="AlphaFoldDB" id="A0A0H5BLT8"/>
<reference evidence="2" key="1">
    <citation type="journal article" date="2015" name="Genome Biol. Evol.">
        <title>Nucleomorph Genome Sequences of Two Chlorarachniophytes, Amorphochlora amoebiformis and Lotharella vacuolata.</title>
        <authorList>
            <person name="Suzuki S."/>
            <person name="Shirato S."/>
            <person name="Hirakawa Y."/>
            <person name="Ishida K."/>
        </authorList>
    </citation>
    <scope>NUCLEOTIDE SEQUENCE</scope>
    <source>
        <strain evidence="2">CCMP2058</strain>
    </source>
</reference>
<keyword evidence="1" id="KW-1133">Transmembrane helix</keyword>
<proteinExistence type="predicted"/>
<feature type="transmembrane region" description="Helical" evidence="1">
    <location>
        <begin position="142"/>
        <end position="158"/>
    </location>
</feature>
<organism evidence="2">
    <name type="scientific">Amorphochlora amoebiformis</name>
    <dbReference type="NCBI Taxonomy" id="1561963"/>
    <lineage>
        <taxon>Eukaryota</taxon>
        <taxon>Sar</taxon>
        <taxon>Rhizaria</taxon>
        <taxon>Cercozoa</taxon>
        <taxon>Chlorarachniophyceae</taxon>
        <taxon>Amorphochlora</taxon>
    </lineage>
</organism>
<keyword evidence="2" id="KW-0542">Nucleomorph</keyword>
<keyword evidence="1" id="KW-0812">Transmembrane</keyword>
<evidence type="ECO:0000256" key="1">
    <source>
        <dbReference type="SAM" id="Phobius"/>
    </source>
</evidence>
<protein>
    <submittedName>
        <fullName evidence="2">Uncharacterized protein</fullName>
    </submittedName>
</protein>
<accession>A0A0H5BLT8</accession>
<keyword evidence="1" id="KW-0472">Membrane</keyword>
<feature type="transmembrane region" description="Helical" evidence="1">
    <location>
        <begin position="170"/>
        <end position="191"/>
    </location>
</feature>
<dbReference type="EMBL" id="AB996603">
    <property type="protein sequence ID" value="BAS01907.1"/>
    <property type="molecule type" value="Genomic_DNA"/>
</dbReference>
<geneLocation type="nucleomorph" evidence="2"/>